<keyword evidence="2" id="KW-0472">Membrane</keyword>
<sequence>MSDQNGQPQIPDPRVWDTAARQAPSVPSPAPSVPSPAPSVPAQVPSAPSHVAQPTPVPQMFQAARTWIDGYEPGNPWQARLCMETPYGTFVHPLTPNTIPDLLEPLVLVAQEQQGMPVGFETDEDPGPVDEDIDDVADEERWSQRVQGGRAARLSGWSAVHNLWQREDPTARIVMGAIVVVVLLIGVLVS</sequence>
<dbReference type="KEGG" id="sphv:F9278_28790"/>
<evidence type="ECO:0000256" key="2">
    <source>
        <dbReference type="SAM" id="Phobius"/>
    </source>
</evidence>
<reference evidence="3 4" key="1">
    <citation type="submission" date="2019-10" db="EMBL/GenBank/DDBJ databases">
        <title>Streptomyces sp. strain GY16 isolated from leaves of Broussonetia papyrifera.</title>
        <authorList>
            <person name="Mo P."/>
        </authorList>
    </citation>
    <scope>NUCLEOTIDE SEQUENCE [LARGE SCALE GENOMIC DNA]</scope>
    <source>
        <strain evidence="3 4">GY16</strain>
    </source>
</reference>
<evidence type="ECO:0000256" key="1">
    <source>
        <dbReference type="SAM" id="MobiDB-lite"/>
    </source>
</evidence>
<gene>
    <name evidence="3" type="ORF">F9278_28790</name>
</gene>
<dbReference type="AlphaFoldDB" id="A0A5P8K9K8"/>
<keyword evidence="4" id="KW-1185">Reference proteome</keyword>
<dbReference type="Proteomes" id="UP000327294">
    <property type="component" value="Chromosome"/>
</dbReference>
<feature type="region of interest" description="Disordered" evidence="1">
    <location>
        <begin position="1"/>
        <end position="54"/>
    </location>
</feature>
<feature type="compositionally biased region" description="Low complexity" evidence="1">
    <location>
        <begin position="40"/>
        <end position="49"/>
    </location>
</feature>
<name>A0A5P8K9K8_9ACTN</name>
<evidence type="ECO:0000313" key="4">
    <source>
        <dbReference type="Proteomes" id="UP000327294"/>
    </source>
</evidence>
<evidence type="ECO:0000313" key="3">
    <source>
        <dbReference type="EMBL" id="QFQ99488.1"/>
    </source>
</evidence>
<accession>A0A5P8K9K8</accession>
<proteinExistence type="predicted"/>
<keyword evidence="2" id="KW-1133">Transmembrane helix</keyword>
<protein>
    <submittedName>
        <fullName evidence="3">Uncharacterized protein</fullName>
    </submittedName>
</protein>
<keyword evidence="2" id="KW-0812">Transmembrane</keyword>
<dbReference type="EMBL" id="CP045096">
    <property type="protein sequence ID" value="QFQ99488.1"/>
    <property type="molecule type" value="Genomic_DNA"/>
</dbReference>
<feature type="compositionally biased region" description="Pro residues" evidence="1">
    <location>
        <begin position="26"/>
        <end position="39"/>
    </location>
</feature>
<feature type="transmembrane region" description="Helical" evidence="2">
    <location>
        <begin position="171"/>
        <end position="189"/>
    </location>
</feature>
<organism evidence="3 4">
    <name type="scientific">Streptomyces phaeolivaceus</name>
    <dbReference type="NCBI Taxonomy" id="2653200"/>
    <lineage>
        <taxon>Bacteria</taxon>
        <taxon>Bacillati</taxon>
        <taxon>Actinomycetota</taxon>
        <taxon>Actinomycetes</taxon>
        <taxon>Kitasatosporales</taxon>
        <taxon>Streptomycetaceae</taxon>
        <taxon>Streptomyces</taxon>
    </lineage>
</organism>